<gene>
    <name evidence="4" type="ORF">Y882_10360</name>
</gene>
<accession>A0A0G9H2L4</accession>
<dbReference type="GO" id="GO:0019867">
    <property type="term" value="C:outer membrane"/>
    <property type="evidence" value="ECO:0007669"/>
    <property type="project" value="InterPro"/>
</dbReference>
<dbReference type="NCBIfam" id="TIGR01414">
    <property type="entry name" value="autotrans_barl"/>
    <property type="match status" value="1"/>
</dbReference>
<comment type="caution">
    <text evidence="4">The sequence shown here is derived from an EMBL/GenBank/DDBJ whole genome shotgun (WGS) entry which is preliminary data.</text>
</comment>
<evidence type="ECO:0000256" key="2">
    <source>
        <dbReference type="SAM" id="SignalP"/>
    </source>
</evidence>
<feature type="signal peptide" evidence="2">
    <location>
        <begin position="1"/>
        <end position="47"/>
    </location>
</feature>
<dbReference type="SUPFAM" id="SSF51126">
    <property type="entry name" value="Pectin lyase-like"/>
    <property type="match status" value="2"/>
</dbReference>
<dbReference type="RefSeq" id="WP_052949888.1">
    <property type="nucleotide sequence ID" value="NZ_JPLA01000025.1"/>
</dbReference>
<reference evidence="4 5" key="1">
    <citation type="journal article" date="2015" name="Antonie Van Leeuwenhoek">
        <title>A phylogenomic and molecular marker based taxonomic framework for the order Xanthomonadales: proposal to transfer the families Algiphilaceae and Solimonadaceae to the order Nevskiales ord. nov. and to create a new family within the order Xanthomonadales, the family Rhodanobacteraceae fam. nov., containing the genus Rhodanobacter and its closest relatives.</title>
        <authorList>
            <person name="Naushad S."/>
            <person name="Adeolu M."/>
            <person name="Wong S."/>
            <person name="Sohail M."/>
            <person name="Schellhorn H.E."/>
            <person name="Gupta R.S."/>
        </authorList>
    </citation>
    <scope>NUCLEOTIDE SEQUENCE [LARGE SCALE GENOMIC DNA]</scope>
    <source>
        <strain evidence="4 5">DSM 16301</strain>
    </source>
</reference>
<evidence type="ECO:0000313" key="5">
    <source>
        <dbReference type="Proteomes" id="UP000035481"/>
    </source>
</evidence>
<dbReference type="InterPro" id="IPR006315">
    <property type="entry name" value="OM_autotransptr_brl_dom"/>
</dbReference>
<dbReference type="InterPro" id="IPR051551">
    <property type="entry name" value="Autotransporter_adhesion"/>
</dbReference>
<dbReference type="PANTHER" id="PTHR35037:SF3">
    <property type="entry name" value="C-TERMINAL REGION OF AIDA-LIKE PROTEIN"/>
    <property type="match status" value="1"/>
</dbReference>
<dbReference type="CDD" id="cd01344">
    <property type="entry name" value="PL2_Passenger_AT"/>
    <property type="match status" value="1"/>
</dbReference>
<evidence type="ECO:0000313" key="4">
    <source>
        <dbReference type="EMBL" id="KLD63783.1"/>
    </source>
</evidence>
<feature type="domain" description="Autotransporter" evidence="3">
    <location>
        <begin position="1149"/>
        <end position="1432"/>
    </location>
</feature>
<name>A0A0G9H2L4_9GAMM</name>
<dbReference type="Pfam" id="PF12951">
    <property type="entry name" value="PATR"/>
    <property type="match status" value="7"/>
</dbReference>
<dbReference type="Gene3D" id="2.40.128.130">
    <property type="entry name" value="Autotransporter beta-domain"/>
    <property type="match status" value="1"/>
</dbReference>
<evidence type="ECO:0000259" key="3">
    <source>
        <dbReference type="PROSITE" id="PS51208"/>
    </source>
</evidence>
<protein>
    <recommendedName>
        <fullName evidence="3">Autotransporter domain-containing protein</fullName>
    </recommendedName>
</protein>
<dbReference type="InterPro" id="IPR013425">
    <property type="entry name" value="Autotrns_rpt"/>
</dbReference>
<dbReference type="Pfam" id="PF03797">
    <property type="entry name" value="Autotransporter"/>
    <property type="match status" value="1"/>
</dbReference>
<dbReference type="InterPro" id="IPR036709">
    <property type="entry name" value="Autotransporte_beta_dom_sf"/>
</dbReference>
<dbReference type="InterPro" id="IPR005546">
    <property type="entry name" value="Autotransporte_beta"/>
</dbReference>
<dbReference type="Pfam" id="PF18883">
    <property type="entry name" value="AC_1"/>
    <property type="match status" value="1"/>
</dbReference>
<dbReference type="PROSITE" id="PS51208">
    <property type="entry name" value="AUTOTRANSPORTER"/>
    <property type="match status" value="1"/>
</dbReference>
<dbReference type="InterPro" id="IPR011050">
    <property type="entry name" value="Pectin_lyase_fold/virulence"/>
</dbReference>
<evidence type="ECO:0000256" key="1">
    <source>
        <dbReference type="ARBA" id="ARBA00022729"/>
    </source>
</evidence>
<dbReference type="InterPro" id="IPR043990">
    <property type="entry name" value="AC_1"/>
</dbReference>
<dbReference type="SMART" id="SM00869">
    <property type="entry name" value="Autotransporter"/>
    <property type="match status" value="1"/>
</dbReference>
<dbReference type="PANTHER" id="PTHR35037">
    <property type="entry name" value="C-TERMINAL REGION OF AIDA-LIKE PROTEIN"/>
    <property type="match status" value="1"/>
</dbReference>
<dbReference type="SUPFAM" id="SSF103515">
    <property type="entry name" value="Autotransporter"/>
    <property type="match status" value="1"/>
</dbReference>
<dbReference type="PRINTS" id="PR01484">
    <property type="entry name" value="PRTACTNFAMLY"/>
</dbReference>
<dbReference type="STRING" id="1440762.Y882_10360"/>
<dbReference type="InterPro" id="IPR003991">
    <property type="entry name" value="Pertactin_virulence_factor"/>
</dbReference>
<dbReference type="PATRIC" id="fig|1440762.4.peg.1566"/>
<keyword evidence="1 2" id="KW-0732">Signal</keyword>
<dbReference type="NCBIfam" id="TIGR02601">
    <property type="entry name" value="autotrns_rpt"/>
    <property type="match status" value="7"/>
</dbReference>
<dbReference type="InterPro" id="IPR012332">
    <property type="entry name" value="Autotransporter_pectin_lyase_C"/>
</dbReference>
<dbReference type="EMBL" id="JPLA01000025">
    <property type="protein sequence ID" value="KLD63783.1"/>
    <property type="molecule type" value="Genomic_DNA"/>
</dbReference>
<dbReference type="Proteomes" id="UP000035481">
    <property type="component" value="Unassembled WGS sequence"/>
</dbReference>
<dbReference type="Gene3D" id="2.160.20.20">
    <property type="match status" value="3"/>
</dbReference>
<feature type="chain" id="PRO_5005197810" description="Autotransporter domain-containing protein" evidence="2">
    <location>
        <begin position="48"/>
        <end position="1432"/>
    </location>
</feature>
<organism evidence="4 5">
    <name type="scientific">Dyella japonica DSM 16301</name>
    <dbReference type="NCBI Taxonomy" id="1440762"/>
    <lineage>
        <taxon>Bacteria</taxon>
        <taxon>Pseudomonadati</taxon>
        <taxon>Pseudomonadota</taxon>
        <taxon>Gammaproteobacteria</taxon>
        <taxon>Lysobacterales</taxon>
        <taxon>Rhodanobacteraceae</taxon>
        <taxon>Dyella</taxon>
    </lineage>
</organism>
<sequence>MSEGLPRWPDHPAKPCNSGAYRHPFSHPTPKLLFACLMTALSSPAFANCALQPDGVTVICNTNAPNPYTSSINAITVGSGTLVIPGNGAKVIVNAGAGIAATGAAVQVNNNSSVTNGGSISTTFINAYGIWAGDPNNATSTTVGFGNTLENDGSIKTTGSNSVGMFARTANRTAGNVLINLGRIDTFGSISGTSARSSSAGIRSDSLVASTILNYGIVAAHGAYATIASGNTVAIAGNGVEMAGPGSFTNAAGASVTSDNAYGFYGNGPNANGITVINAGSLSGSRGAILFGAGQSNNTVMLEAGSTTTGSIDAGTGGSNNTLVFDGFSSTAFANAIPNWQLVALRNSANVTLSAASYALSNLSLDAGTTATFTTPALTIGGQINDNGTLVFASAGNLNITAPIQGSGAVTQAGSGTLVLAGAGTYTGPTTIASGTLQAGGANLLAPSSAFTVISGATLDLGNANQIIGSLAGAGAVTLGAGTLTTGGLGTSTSFDGVIAGSGGLVKTGAGSMTLTGANSYTGGTTISAGALQLGDGGNAGSIVGDVSDNGSLVFNRSDTSTFAGTISGAGSVTQQGTGTTVLTANNTYTGGTTINAGTLQLGNGGGTGSIVGDVTDNGALVFNRSDKVTFAGLISGSGSVTQQGTGTTLLTANHSYTGGTTISAGTLQLGDGGASGSIVGDVTDNGALVFNRSDASTFAGAISGSGAVIQQGTGTTVLTGNSSYTGGTTIQAGVLQLGDGGTSGSIVGDVVDNGRLIVDHSDTVTIPGAISGSGSVKQLGSGTTIFTGNNTYSGGTVIANGALQLGNGGSTGSIVGDVQDGGTLIFNRSDTLTFSGVISDWTNTTPDPIGSLQQNGSGTTVLTALNTYSGTTSVNAGTLVVGNVPNSTAAIAGGGAVHVAGGATLGGYGMIGNYDGSGGPVSNDGTIAVADALPLFQGGSKGDFAINGTLTNNNLIQLAGAGVGNSLFVGNLVGQGNSRIAMNTVLGDDASNSDLLVVSKGTTSGHTVLDITNVGGLGATTPGNGILVVAASGLAVTTPDAFALGTTLEAGPYQYALFKGARDASSPESWYLRSEDPTPPADVLDALGITMPAPGTPAATRPYVAYYRPEVSLYTALPSMALNYGKALIGTLHERVGEEEQLRDLSGDGFGASGVWARVIGQDGQWDAKSGGIYRDGPSFDDNMVAVQAGLDLYRDTHDDGSRDFAGVLSSVGHGHGGVTNYDDTVAGNDRFDSYSIGGYWTRFGAKDWYLDGVIQGTWYDAKSSNEQQSLSTHGFGTTLSLEGGYPFTFANGWSLEPQSQLIYQSLHLNSANDSSAHVQFRDADSLAARLGGRASRSWEWDQGSKPRLLSGWFFANLWHEFKADAVTLFSSQTGNIPFHSDLGGSWWELGTGLSAQLSRSASLYATISYDKGFNEGVKAVNGNLGMRINW</sequence>
<proteinExistence type="predicted"/>